<dbReference type="AlphaFoldDB" id="A0A271LNS6"/>
<evidence type="ECO:0000313" key="3">
    <source>
        <dbReference type="Proteomes" id="UP000216442"/>
    </source>
</evidence>
<organism evidence="2 3">
    <name type="scientific">Mesorhizobium temperatum</name>
    <dbReference type="NCBI Taxonomy" id="241416"/>
    <lineage>
        <taxon>Bacteria</taxon>
        <taxon>Pseudomonadati</taxon>
        <taxon>Pseudomonadota</taxon>
        <taxon>Alphaproteobacteria</taxon>
        <taxon>Hyphomicrobiales</taxon>
        <taxon>Phyllobacteriaceae</taxon>
        <taxon>Mesorhizobium</taxon>
    </lineage>
</organism>
<dbReference type="PROSITE" id="PS51257">
    <property type="entry name" value="PROKAR_LIPOPROTEIN"/>
    <property type="match status" value="1"/>
</dbReference>
<dbReference type="Proteomes" id="UP000216442">
    <property type="component" value="Unassembled WGS sequence"/>
</dbReference>
<keyword evidence="3" id="KW-1185">Reference proteome</keyword>
<sequence>MPIRNCTRKGPSPGFYILGALGSCPVMGIKFMAAQRGIEVRALSIDTEADWDPHPRQLCSPQTPEGDRLAFPSSPRHLPLHAD</sequence>
<reference evidence="2 3" key="1">
    <citation type="submission" date="2017-08" db="EMBL/GenBank/DDBJ databases">
        <title>Mesorhizobium wenxinae sp. nov., a novel rhizobial species isolated from root nodules of chickpea (Cicer arietinum L.).</title>
        <authorList>
            <person name="Zhang J."/>
        </authorList>
    </citation>
    <scope>NUCLEOTIDE SEQUENCE [LARGE SCALE GENOMIC DNA]</scope>
    <source>
        <strain evidence="2 3">SDW018</strain>
    </source>
</reference>
<dbReference type="InterPro" id="IPR036102">
    <property type="entry name" value="OsmC/Ohrsf"/>
</dbReference>
<dbReference type="OrthoDB" id="9811389at2"/>
<feature type="region of interest" description="Disordered" evidence="1">
    <location>
        <begin position="51"/>
        <end position="83"/>
    </location>
</feature>
<dbReference type="InterPro" id="IPR015946">
    <property type="entry name" value="KH_dom-like_a/b"/>
</dbReference>
<evidence type="ECO:0000256" key="1">
    <source>
        <dbReference type="SAM" id="MobiDB-lite"/>
    </source>
</evidence>
<protein>
    <submittedName>
        <fullName evidence="2">Uncharacterized protein</fullName>
    </submittedName>
</protein>
<dbReference type="SUPFAM" id="SSF82784">
    <property type="entry name" value="OsmC-like"/>
    <property type="match status" value="1"/>
</dbReference>
<dbReference type="Pfam" id="PF02566">
    <property type="entry name" value="OsmC"/>
    <property type="match status" value="1"/>
</dbReference>
<dbReference type="InterPro" id="IPR003718">
    <property type="entry name" value="OsmC/Ohr_fam"/>
</dbReference>
<dbReference type="Gene3D" id="3.30.300.20">
    <property type="match status" value="1"/>
</dbReference>
<accession>A0A271LNS6</accession>
<proteinExistence type="predicted"/>
<dbReference type="RefSeq" id="WP_095492619.1">
    <property type="nucleotide sequence ID" value="NZ_NPKJ01000039.1"/>
</dbReference>
<name>A0A271LNS6_9HYPH</name>
<comment type="caution">
    <text evidence="2">The sequence shown here is derived from an EMBL/GenBank/DDBJ whole genome shotgun (WGS) entry which is preliminary data.</text>
</comment>
<gene>
    <name evidence="2" type="ORF">CIT26_11085</name>
</gene>
<dbReference type="EMBL" id="NPKJ01000039">
    <property type="protein sequence ID" value="PAQ09812.1"/>
    <property type="molecule type" value="Genomic_DNA"/>
</dbReference>
<evidence type="ECO:0000313" key="2">
    <source>
        <dbReference type="EMBL" id="PAQ09812.1"/>
    </source>
</evidence>